<feature type="active site" description="Proton acceptor" evidence="2">
    <location>
        <position position="196"/>
    </location>
</feature>
<sequence length="292" mass="32509">MFDQVVFAGGGGRCTWQIGFWEVVANQINLKPRVVTGVSAGAMIAGLILTGKASDAVDYFSSVFRGNRRNVYWRNLLGKKPVFPHYGIYQKGIIALYSDCFDSLKSAAELRVAVSRAPNCLPVSLALAVGGVIYYSNKYLLHKLHPKMARRLGYRQDFFRAQDCAGVSEFGKLILSSSCTPPFTPRLSLAGREALDGGVVDNVPVGGLDAEEGRVLILLTRRYPRFPDWFTRRNGKQLWTYIQPSRSPPISVWDFTNPEGLVTAYEMGRQDGRQFLQNMLAERGYYAAHPGK</sequence>
<protein>
    <submittedName>
        <fullName evidence="4">Patatin-like phospholipase family protein</fullName>
    </submittedName>
</protein>
<dbReference type="RefSeq" id="WP_371844803.1">
    <property type="nucleotide sequence ID" value="NZ_JBGMEL010000025.1"/>
</dbReference>
<feature type="short sequence motif" description="GXSXG" evidence="2">
    <location>
        <begin position="37"/>
        <end position="41"/>
    </location>
</feature>
<keyword evidence="1 2" id="KW-0443">Lipid metabolism</keyword>
<dbReference type="SUPFAM" id="SSF52151">
    <property type="entry name" value="FabD/lysophospholipase-like"/>
    <property type="match status" value="1"/>
</dbReference>
<feature type="short sequence motif" description="DGA/G" evidence="2">
    <location>
        <begin position="196"/>
        <end position="198"/>
    </location>
</feature>
<evidence type="ECO:0000259" key="3">
    <source>
        <dbReference type="PROSITE" id="PS51635"/>
    </source>
</evidence>
<evidence type="ECO:0000313" key="5">
    <source>
        <dbReference type="Proteomes" id="UP001569414"/>
    </source>
</evidence>
<feature type="domain" description="PNPLA" evidence="3">
    <location>
        <begin position="5"/>
        <end position="209"/>
    </location>
</feature>
<dbReference type="Pfam" id="PF01734">
    <property type="entry name" value="Patatin"/>
    <property type="match status" value="1"/>
</dbReference>
<accession>A0ABV4NSF1</accession>
<name>A0ABV4NSF1_9GAMM</name>
<keyword evidence="2" id="KW-0442">Lipid degradation</keyword>
<dbReference type="Gene3D" id="3.40.1090.10">
    <property type="entry name" value="Cytosolic phospholipase A2 catalytic domain"/>
    <property type="match status" value="1"/>
</dbReference>
<comment type="caution">
    <text evidence="4">The sequence shown here is derived from an EMBL/GenBank/DDBJ whole genome shotgun (WGS) entry which is preliminary data.</text>
</comment>
<evidence type="ECO:0000256" key="2">
    <source>
        <dbReference type="PROSITE-ProRule" id="PRU01161"/>
    </source>
</evidence>
<dbReference type="InterPro" id="IPR002641">
    <property type="entry name" value="PNPLA_dom"/>
</dbReference>
<gene>
    <name evidence="4" type="ORF">ACCI51_17965</name>
</gene>
<organism evidence="4 5">
    <name type="scientific">Microbulbifer echini</name>
    <dbReference type="NCBI Taxonomy" id="1529067"/>
    <lineage>
        <taxon>Bacteria</taxon>
        <taxon>Pseudomonadati</taxon>
        <taxon>Pseudomonadota</taxon>
        <taxon>Gammaproteobacteria</taxon>
        <taxon>Cellvibrionales</taxon>
        <taxon>Microbulbiferaceae</taxon>
        <taxon>Microbulbifer</taxon>
    </lineage>
</organism>
<proteinExistence type="predicted"/>
<evidence type="ECO:0000256" key="1">
    <source>
        <dbReference type="ARBA" id="ARBA00023098"/>
    </source>
</evidence>
<feature type="active site" description="Nucleophile" evidence="2">
    <location>
        <position position="39"/>
    </location>
</feature>
<dbReference type="InterPro" id="IPR016035">
    <property type="entry name" value="Acyl_Trfase/lysoPLipase"/>
</dbReference>
<dbReference type="EMBL" id="JBGMEL010000025">
    <property type="protein sequence ID" value="MFA0792428.1"/>
    <property type="molecule type" value="Genomic_DNA"/>
</dbReference>
<keyword evidence="5" id="KW-1185">Reference proteome</keyword>
<dbReference type="PROSITE" id="PS51635">
    <property type="entry name" value="PNPLA"/>
    <property type="match status" value="1"/>
</dbReference>
<keyword evidence="2" id="KW-0378">Hydrolase</keyword>
<dbReference type="Proteomes" id="UP001569414">
    <property type="component" value="Unassembled WGS sequence"/>
</dbReference>
<comment type="caution">
    <text evidence="2">Lacks conserved residue(s) required for the propagation of feature annotation.</text>
</comment>
<evidence type="ECO:0000313" key="4">
    <source>
        <dbReference type="EMBL" id="MFA0792428.1"/>
    </source>
</evidence>
<reference evidence="4 5" key="1">
    <citation type="submission" date="2024-08" db="EMBL/GenBank/DDBJ databases">
        <authorList>
            <person name="Ishaq N."/>
        </authorList>
    </citation>
    <scope>NUCLEOTIDE SEQUENCE [LARGE SCALE GENOMIC DNA]</scope>
    <source>
        <strain evidence="4 5">JCM 30400</strain>
    </source>
</reference>